<dbReference type="EMBL" id="JANURN010000001">
    <property type="protein sequence ID" value="MDL0081311.1"/>
    <property type="molecule type" value="Genomic_DNA"/>
</dbReference>
<keyword evidence="2" id="KW-1185">Reference proteome</keyword>
<comment type="caution">
    <text evidence="1">The sequence shown here is derived from an EMBL/GenBank/DDBJ whole genome shotgun (WGS) entry which is preliminary data.</text>
</comment>
<proteinExistence type="predicted"/>
<accession>A0ACC6FQ24</accession>
<dbReference type="Proteomes" id="UP001173802">
    <property type="component" value="Unassembled WGS sequence"/>
</dbReference>
<name>A0ACC6FQ24_9HELI</name>
<sequence length="649" mass="70804">MKIIGASVVFVCDREFCIIRDGGVVYEGERIVEVGGYEELVAKYTKSPSDSKILELESTFLNNAEKIQSIASLEKVDSSCEAMDCHADFQSARNDRKNAANKKVDSRNAQNPHEQADSTFLSSRDFRKEVVAIHKGAKADSKEKMDCHATATQRLAMTENNAISENAVSLENKRSGASVSSQVSLEKVDSRENAESLNTPQNAKAENVFDSHLAGGRIFDEKAGLCSGEQGDKTCGLSTQRATNSPLFRKKPTPTLETEFFSGCVLLPALINAHIHFEFSSNSTSFVYGSFEGWLASVMSKRDSVLADMPTAIESTIDEQLDSGVGSVGAISSYGADMQALAKSALKVVYFSEAIGANPAALDTLLADVKARFYEAKKLSSRSFFPALALHAPYSVHSVLAKHIIAFAKEAFSKQALESTRPTHTINNPCNNPCEMSCTLSAHFLESNAERVWLESKDRATAPKGWFYDFYTQVLKIPSPVPYYTPQEFMELFSSMRTSFVHCTALHPLESTFLAQQGHSLITCPRSNRLLSGSMLDLKKLDSSLVENLGIGSDGASSNANTNMLDELRAGLFGMDYDLPRLARLLLLAATRGNAKALGLANGTLESGKSADMAVFEIKGIKDSTQPEVHFILLADKVRRLLINGEQVR</sequence>
<reference evidence="1 2" key="1">
    <citation type="journal article" date="2023" name="Microorganisms">
        <title>Isolation and Genomic Characteristics of Cat-Borne Campylobacter felis sp. nov. and Sheep-Borne Campylobacter ovis sp. nov.</title>
        <authorList>
            <person name="Wang H."/>
            <person name="Li Y."/>
            <person name="Gu Y."/>
            <person name="Zhou G."/>
            <person name="Chen X."/>
            <person name="Zhang X."/>
            <person name="Shao Z."/>
            <person name="Zhang J."/>
            <person name="Zhang M."/>
        </authorList>
    </citation>
    <scope>NUCLEOTIDE SEQUENCE [LARGE SCALE GENOMIC DNA]</scope>
    <source>
        <strain evidence="1 2">XJK30-2</strain>
    </source>
</reference>
<evidence type="ECO:0000313" key="1">
    <source>
        <dbReference type="EMBL" id="MDL0081311.1"/>
    </source>
</evidence>
<organism evidence="1 2">
    <name type="scientific">Helicobacter zhangjianzhongii</name>
    <dbReference type="NCBI Taxonomy" id="2974574"/>
    <lineage>
        <taxon>Bacteria</taxon>
        <taxon>Pseudomonadati</taxon>
        <taxon>Campylobacterota</taxon>
        <taxon>Epsilonproteobacteria</taxon>
        <taxon>Campylobacterales</taxon>
        <taxon>Helicobacteraceae</taxon>
        <taxon>Helicobacter</taxon>
    </lineage>
</organism>
<evidence type="ECO:0000313" key="2">
    <source>
        <dbReference type="Proteomes" id="UP001173802"/>
    </source>
</evidence>
<protein>
    <submittedName>
        <fullName evidence="1">Amidohydrolase family protein</fullName>
    </submittedName>
</protein>
<gene>
    <name evidence="1" type="ORF">NYG90_01205</name>
</gene>